<comment type="cofactor">
    <cofactor evidence="1">
        <name>Fe cation</name>
        <dbReference type="ChEBI" id="CHEBI:24875"/>
    </cofactor>
</comment>
<evidence type="ECO:0000313" key="3">
    <source>
        <dbReference type="Proteomes" id="UP001151699"/>
    </source>
</evidence>
<dbReference type="AlphaFoldDB" id="A0A9Q0MZV6"/>
<dbReference type="Gene3D" id="2.60.120.620">
    <property type="entry name" value="q2cbj1_9rhob like domain"/>
    <property type="match status" value="1"/>
</dbReference>
<dbReference type="InterPro" id="IPR008775">
    <property type="entry name" value="Phytyl_CoA_dOase-like"/>
</dbReference>
<name>A0A9Q0MZV6_9DIPT</name>
<dbReference type="OrthoDB" id="2328924at2759"/>
<reference evidence="2" key="1">
    <citation type="submission" date="2022-07" db="EMBL/GenBank/DDBJ databases">
        <authorList>
            <person name="Trinca V."/>
            <person name="Uliana J.V.C."/>
            <person name="Torres T.T."/>
            <person name="Ward R.J."/>
            <person name="Monesi N."/>
        </authorList>
    </citation>
    <scope>NUCLEOTIDE SEQUENCE</scope>
    <source>
        <strain evidence="2">HSMRA1968</strain>
        <tissue evidence="2">Whole embryos</tissue>
    </source>
</reference>
<keyword evidence="2" id="KW-0223">Dioxygenase</keyword>
<protein>
    <submittedName>
        <fullName evidence="2">Phytanoyl-CoA dioxygenase, peroxisomal</fullName>
    </submittedName>
</protein>
<dbReference type="PANTHER" id="PTHR20883:SF48">
    <property type="entry name" value="ECTOINE DIOXYGENASE"/>
    <property type="match status" value="1"/>
</dbReference>
<keyword evidence="3" id="KW-1185">Reference proteome</keyword>
<dbReference type="SUPFAM" id="SSF51197">
    <property type="entry name" value="Clavaminate synthase-like"/>
    <property type="match status" value="1"/>
</dbReference>
<gene>
    <name evidence="2" type="primary">PHYH_0</name>
    <name evidence="2" type="ORF">Bhyg_05951</name>
</gene>
<organism evidence="2 3">
    <name type="scientific">Pseudolycoriella hygida</name>
    <dbReference type="NCBI Taxonomy" id="35572"/>
    <lineage>
        <taxon>Eukaryota</taxon>
        <taxon>Metazoa</taxon>
        <taxon>Ecdysozoa</taxon>
        <taxon>Arthropoda</taxon>
        <taxon>Hexapoda</taxon>
        <taxon>Insecta</taxon>
        <taxon>Pterygota</taxon>
        <taxon>Neoptera</taxon>
        <taxon>Endopterygota</taxon>
        <taxon>Diptera</taxon>
        <taxon>Nematocera</taxon>
        <taxon>Sciaroidea</taxon>
        <taxon>Sciaridae</taxon>
        <taxon>Pseudolycoriella</taxon>
    </lineage>
</organism>
<dbReference type="Pfam" id="PF05721">
    <property type="entry name" value="PhyH"/>
    <property type="match status" value="1"/>
</dbReference>
<dbReference type="PANTHER" id="PTHR20883">
    <property type="entry name" value="PHYTANOYL-COA DIOXYGENASE DOMAIN CONTAINING 1"/>
    <property type="match status" value="1"/>
</dbReference>
<keyword evidence="2" id="KW-0560">Oxidoreductase</keyword>
<evidence type="ECO:0000256" key="1">
    <source>
        <dbReference type="ARBA" id="ARBA00001962"/>
    </source>
</evidence>
<dbReference type="GO" id="GO:0046872">
    <property type="term" value="F:metal ion binding"/>
    <property type="evidence" value="ECO:0007669"/>
    <property type="project" value="UniProtKB-ARBA"/>
</dbReference>
<dbReference type="GO" id="GO:0051213">
    <property type="term" value="F:dioxygenase activity"/>
    <property type="evidence" value="ECO:0007669"/>
    <property type="project" value="UniProtKB-KW"/>
</dbReference>
<evidence type="ECO:0000313" key="2">
    <source>
        <dbReference type="EMBL" id="KAJ6641018.1"/>
    </source>
</evidence>
<sequence>MLTKEQLNFYAHNGYLLLDGVFTPEEIEECSQEYDQLFQSKQNISNLEATWKGGWTASSPDALKVLSIHNLQCHGGVFTRMLLNKTLVDAVSELVGSPNILLHHTKAHIKPPGVGAPFPTHQDYHYFPFKNDSMVAVFIHLDDSDIENGGLAVFPGSHKLGPQENASDTKFPLESATPLIAKKGQVVIFSYLLVHGSYQNTSDRMRRMLLFQMMSAEDEPLEKIHMSPCHGMVLRGRNIKKNADIEKRHQT</sequence>
<dbReference type="Proteomes" id="UP001151699">
    <property type="component" value="Chromosome B"/>
</dbReference>
<dbReference type="EMBL" id="WJQU01000002">
    <property type="protein sequence ID" value="KAJ6641018.1"/>
    <property type="molecule type" value="Genomic_DNA"/>
</dbReference>
<proteinExistence type="predicted"/>
<comment type="caution">
    <text evidence="2">The sequence shown here is derived from an EMBL/GenBank/DDBJ whole genome shotgun (WGS) entry which is preliminary data.</text>
</comment>
<accession>A0A9Q0MZV6</accession>